<evidence type="ECO:0000259" key="1">
    <source>
        <dbReference type="Pfam" id="PF03050"/>
    </source>
</evidence>
<dbReference type="Proteomes" id="UP001596137">
    <property type="component" value="Unassembled WGS sequence"/>
</dbReference>
<dbReference type="InterPro" id="IPR004291">
    <property type="entry name" value="Transposase_IS66_central"/>
</dbReference>
<organism evidence="2 3">
    <name type="scientific">Sphaerisporangium aureirubrum</name>
    <dbReference type="NCBI Taxonomy" id="1544736"/>
    <lineage>
        <taxon>Bacteria</taxon>
        <taxon>Bacillati</taxon>
        <taxon>Actinomycetota</taxon>
        <taxon>Actinomycetes</taxon>
        <taxon>Streptosporangiales</taxon>
        <taxon>Streptosporangiaceae</taxon>
        <taxon>Sphaerisporangium</taxon>
    </lineage>
</organism>
<dbReference type="EMBL" id="JBHSRF010000117">
    <property type="protein sequence ID" value="MFC6087134.1"/>
    <property type="molecule type" value="Genomic_DNA"/>
</dbReference>
<comment type="caution">
    <text evidence="2">The sequence shown here is derived from an EMBL/GenBank/DDBJ whole genome shotgun (WGS) entry which is preliminary data.</text>
</comment>
<reference evidence="3" key="1">
    <citation type="journal article" date="2019" name="Int. J. Syst. Evol. Microbiol.">
        <title>The Global Catalogue of Microorganisms (GCM) 10K type strain sequencing project: providing services to taxonomists for standard genome sequencing and annotation.</title>
        <authorList>
            <consortium name="The Broad Institute Genomics Platform"/>
            <consortium name="The Broad Institute Genome Sequencing Center for Infectious Disease"/>
            <person name="Wu L."/>
            <person name="Ma J."/>
        </authorList>
    </citation>
    <scope>NUCLEOTIDE SEQUENCE [LARGE SCALE GENOMIC DNA]</scope>
    <source>
        <strain evidence="3">JCM 30346</strain>
    </source>
</reference>
<accession>A0ABW1NWL4</accession>
<protein>
    <submittedName>
        <fullName evidence="2">Transposase</fullName>
    </submittedName>
</protein>
<keyword evidence="3" id="KW-1185">Reference proteome</keyword>
<evidence type="ECO:0000313" key="3">
    <source>
        <dbReference type="Proteomes" id="UP001596137"/>
    </source>
</evidence>
<dbReference type="Pfam" id="PF03050">
    <property type="entry name" value="DDE_Tnp_IS66"/>
    <property type="match status" value="1"/>
</dbReference>
<evidence type="ECO:0000313" key="2">
    <source>
        <dbReference type="EMBL" id="MFC6087134.1"/>
    </source>
</evidence>
<proteinExistence type="predicted"/>
<sequence>MPRPTDDRATIDHDHEQIVLGVDTHADAQGTQAMWIESFRHGVRLGLSKIPRIPRPAKTVTQPIGRVLLEVLRDRETDVLRFAHDLGIPPTNNQAERDVRPAKTQ</sequence>
<dbReference type="RefSeq" id="WP_380763092.1">
    <property type="nucleotide sequence ID" value="NZ_JBHSRF010000117.1"/>
</dbReference>
<name>A0ABW1NWL4_9ACTN</name>
<feature type="domain" description="Transposase IS66 central" evidence="1">
    <location>
        <begin position="66"/>
        <end position="104"/>
    </location>
</feature>
<gene>
    <name evidence="2" type="ORF">ACFP1K_38630</name>
</gene>